<dbReference type="InterPro" id="IPR045028">
    <property type="entry name" value="DinG/Rad3-like"/>
</dbReference>
<dbReference type="CDD" id="cd18788">
    <property type="entry name" value="SF2_C_XPD"/>
    <property type="match status" value="1"/>
</dbReference>
<dbReference type="GO" id="GO:0005524">
    <property type="term" value="F:ATP binding"/>
    <property type="evidence" value="ECO:0007669"/>
    <property type="project" value="UniProtKB-KW"/>
</dbReference>
<feature type="region of interest" description="Disordered" evidence="22">
    <location>
        <begin position="450"/>
        <end position="477"/>
    </location>
</feature>
<evidence type="ECO:0000256" key="3">
    <source>
        <dbReference type="ARBA" id="ARBA00008435"/>
    </source>
</evidence>
<evidence type="ECO:0000256" key="5">
    <source>
        <dbReference type="ARBA" id="ARBA00017386"/>
    </source>
</evidence>
<proteinExistence type="inferred from homology"/>
<feature type="region of interest" description="Disordered" evidence="22">
    <location>
        <begin position="118"/>
        <end position="157"/>
    </location>
</feature>
<evidence type="ECO:0000259" key="23">
    <source>
        <dbReference type="PROSITE" id="PS51193"/>
    </source>
</evidence>
<dbReference type="InterPro" id="IPR027417">
    <property type="entry name" value="P-loop_NTPase"/>
</dbReference>
<accession>A0AA38UKV4</accession>
<dbReference type="GO" id="GO:0051536">
    <property type="term" value="F:iron-sulfur cluster binding"/>
    <property type="evidence" value="ECO:0007669"/>
    <property type="project" value="UniProtKB-KW"/>
</dbReference>
<keyword evidence="15" id="KW-0131">Cell cycle</keyword>
<keyword evidence="9 24" id="KW-0347">Helicase</keyword>
<evidence type="ECO:0000256" key="2">
    <source>
        <dbReference type="ARBA" id="ARBA00004123"/>
    </source>
</evidence>
<evidence type="ECO:0000256" key="6">
    <source>
        <dbReference type="ARBA" id="ARBA00022723"/>
    </source>
</evidence>
<comment type="catalytic activity">
    <reaction evidence="21">
        <text>ATP + H2O = ADP + phosphate + H(+)</text>
        <dbReference type="Rhea" id="RHEA:13065"/>
        <dbReference type="ChEBI" id="CHEBI:15377"/>
        <dbReference type="ChEBI" id="CHEBI:15378"/>
        <dbReference type="ChEBI" id="CHEBI:30616"/>
        <dbReference type="ChEBI" id="CHEBI:43474"/>
        <dbReference type="ChEBI" id="CHEBI:456216"/>
        <dbReference type="EC" id="5.6.2.3"/>
    </reaction>
</comment>
<dbReference type="GO" id="GO:0043139">
    <property type="term" value="F:5'-3' DNA helicase activity"/>
    <property type="evidence" value="ECO:0007669"/>
    <property type="project" value="UniProtKB-EC"/>
</dbReference>
<keyword evidence="10" id="KW-0067">ATP-binding</keyword>
<dbReference type="GO" id="GO:0046872">
    <property type="term" value="F:metal ion binding"/>
    <property type="evidence" value="ECO:0007669"/>
    <property type="project" value="UniProtKB-KW"/>
</dbReference>
<evidence type="ECO:0000256" key="8">
    <source>
        <dbReference type="ARBA" id="ARBA00022801"/>
    </source>
</evidence>
<dbReference type="SMART" id="SM00488">
    <property type="entry name" value="DEXDc2"/>
    <property type="match status" value="1"/>
</dbReference>
<dbReference type="InterPro" id="IPR014013">
    <property type="entry name" value="Helic_SF1/SF2_ATP-bd_DinG/Rad3"/>
</dbReference>
<dbReference type="InterPro" id="IPR006554">
    <property type="entry name" value="Helicase-like_DEXD_c2"/>
</dbReference>
<dbReference type="Pfam" id="PF13307">
    <property type="entry name" value="Helicase_C_2"/>
    <property type="match status" value="1"/>
</dbReference>
<feature type="domain" description="Helicase ATP-binding" evidence="23">
    <location>
        <begin position="13"/>
        <end position="443"/>
    </location>
</feature>
<evidence type="ECO:0000256" key="17">
    <source>
        <dbReference type="ARBA" id="ARBA00044969"/>
    </source>
</evidence>
<keyword evidence="11" id="KW-0408">Iron</keyword>
<reference evidence="24" key="1">
    <citation type="submission" date="2022-08" db="EMBL/GenBank/DDBJ databases">
        <authorList>
            <consortium name="DOE Joint Genome Institute"/>
            <person name="Min B."/>
            <person name="Riley R."/>
            <person name="Sierra-Patev S."/>
            <person name="Naranjo-Ortiz M."/>
            <person name="Looney B."/>
            <person name="Konkel Z."/>
            <person name="Slot J.C."/>
            <person name="Sakamoto Y."/>
            <person name="Steenwyk J.L."/>
            <person name="Rokas A."/>
            <person name="Carro J."/>
            <person name="Camarero S."/>
            <person name="Ferreira P."/>
            <person name="Molpeceres G."/>
            <person name="Ruiz-Duenas F.J."/>
            <person name="Serrano A."/>
            <person name="Henrissat B."/>
            <person name="Drula E."/>
            <person name="Hughes K.W."/>
            <person name="Mata J.L."/>
            <person name="Ishikawa N.K."/>
            <person name="Vargas-Isla R."/>
            <person name="Ushijima S."/>
            <person name="Smith C.A."/>
            <person name="Ahrendt S."/>
            <person name="Andreopoulos W."/>
            <person name="He G."/>
            <person name="Labutti K."/>
            <person name="Lipzen A."/>
            <person name="Ng V."/>
            <person name="Sandor L."/>
            <person name="Barry K."/>
            <person name="Martinez A.T."/>
            <person name="Xiao Y."/>
            <person name="Gibbons J.G."/>
            <person name="Terashima K."/>
            <person name="Hibbett D.S."/>
            <person name="Grigoriev I.V."/>
        </authorList>
    </citation>
    <scope>NUCLEOTIDE SEQUENCE</scope>
    <source>
        <strain evidence="24">TFB9207</strain>
    </source>
</reference>
<dbReference type="GO" id="GO:0016818">
    <property type="term" value="F:hydrolase activity, acting on acid anhydrides, in phosphorus-containing anhydrides"/>
    <property type="evidence" value="ECO:0007669"/>
    <property type="project" value="InterPro"/>
</dbReference>
<dbReference type="InterPro" id="IPR013020">
    <property type="entry name" value="Rad3/Chl1-like"/>
</dbReference>
<evidence type="ECO:0000313" key="24">
    <source>
        <dbReference type="EMBL" id="KAJ3844531.1"/>
    </source>
</evidence>
<dbReference type="GO" id="GO:0005634">
    <property type="term" value="C:nucleus"/>
    <property type="evidence" value="ECO:0007669"/>
    <property type="project" value="UniProtKB-SubCell"/>
</dbReference>
<dbReference type="PANTHER" id="PTHR11472">
    <property type="entry name" value="DNA REPAIR DEAD HELICASE RAD3/XP-D SUBFAMILY MEMBER"/>
    <property type="match status" value="1"/>
</dbReference>
<dbReference type="PROSITE" id="PS51193">
    <property type="entry name" value="HELICASE_ATP_BIND_2"/>
    <property type="match status" value="1"/>
</dbReference>
<evidence type="ECO:0000256" key="21">
    <source>
        <dbReference type="ARBA" id="ARBA00048954"/>
    </source>
</evidence>
<evidence type="ECO:0000256" key="15">
    <source>
        <dbReference type="ARBA" id="ARBA00023306"/>
    </source>
</evidence>
<dbReference type="InterPro" id="IPR010614">
    <property type="entry name" value="RAD3-like_helicase_DEAD"/>
</dbReference>
<dbReference type="Pfam" id="PF06733">
    <property type="entry name" value="DEAD_2"/>
    <property type="match status" value="1"/>
</dbReference>
<dbReference type="EC" id="5.6.2.3" evidence="17"/>
<dbReference type="AlphaFoldDB" id="A0AA38UKV4"/>
<evidence type="ECO:0000256" key="11">
    <source>
        <dbReference type="ARBA" id="ARBA00023004"/>
    </source>
</evidence>
<dbReference type="SUPFAM" id="SSF52540">
    <property type="entry name" value="P-loop containing nucleoside triphosphate hydrolases"/>
    <property type="match status" value="1"/>
</dbReference>
<gene>
    <name evidence="24" type="ORF">F5878DRAFT_601680</name>
</gene>
<keyword evidence="13" id="KW-0413">Isomerase</keyword>
<evidence type="ECO:0000256" key="4">
    <source>
        <dbReference type="ARBA" id="ARBA00016387"/>
    </source>
</evidence>
<comment type="function">
    <text evidence="20">ATP-dependent DNA helicase important for chromosome transmission and normal cell cycle progression in G(2)/M. May have a role in changing DNA topology to allow the loading of proteins involved in maintaining sister chromatid cohesion in the vicinity of the centromeres. Has a specific role in chromosome segregation during meiosis II.</text>
</comment>
<evidence type="ECO:0000256" key="7">
    <source>
        <dbReference type="ARBA" id="ARBA00022741"/>
    </source>
</evidence>
<dbReference type="GO" id="GO:0034085">
    <property type="term" value="P:establishment of sister chromatid cohesion"/>
    <property type="evidence" value="ECO:0007669"/>
    <property type="project" value="TreeGrafter"/>
</dbReference>
<dbReference type="Proteomes" id="UP001163846">
    <property type="component" value="Unassembled WGS sequence"/>
</dbReference>
<keyword evidence="12" id="KW-0411">Iron-sulfur</keyword>
<evidence type="ECO:0000256" key="22">
    <source>
        <dbReference type="SAM" id="MobiDB-lite"/>
    </source>
</evidence>
<dbReference type="GO" id="GO:0003677">
    <property type="term" value="F:DNA binding"/>
    <property type="evidence" value="ECO:0007669"/>
    <property type="project" value="InterPro"/>
</dbReference>
<comment type="cofactor">
    <cofactor evidence="1">
        <name>[4Fe-4S] cluster</name>
        <dbReference type="ChEBI" id="CHEBI:49883"/>
    </cofactor>
</comment>
<feature type="compositionally biased region" description="Acidic residues" evidence="22">
    <location>
        <begin position="145"/>
        <end position="157"/>
    </location>
</feature>
<dbReference type="NCBIfam" id="TIGR00604">
    <property type="entry name" value="rad3"/>
    <property type="match status" value="1"/>
</dbReference>
<comment type="subcellular location">
    <subcellularLocation>
        <location evidence="2">Nucleus</location>
    </subcellularLocation>
</comment>
<keyword evidence="6" id="KW-0479">Metal-binding</keyword>
<dbReference type="Gene3D" id="3.40.50.300">
    <property type="entry name" value="P-loop containing nucleotide triphosphate hydrolases"/>
    <property type="match status" value="3"/>
</dbReference>
<sequence>MSSSDTLILPTPDTFPAFPYALPYTIQTELMRHLYEAIEHRKVTVIESPTGTGKTSSLLCASLTWLQDEKNRARKGKLDDAAIGDDWVSVQTRERLQREIEAEELEYEQKLAKARMREAQMKNKARVRKKPRLTDDEPQRRSIDEDISFLPEDDDGLEEVDGMNLSPAVRALMARLDPHAHNEDPEVTCTKIYYASRTHSQLTQVLPELSKLKIPGSVSVTSFTPNAVSNQGVSYSLGKRKVQDNTDPSCCDNTKLHQSRAISLGSRKHLCINDELRARVKDIDEGCRELLAEKKENRCPHLPSADEEVRMNDFRDQILATPKDIEDLAQAGRISGICPYFASRKAIPQAELITLPYNLLLQKSAREALGIDLKDQIVIVDEGHNLIPTLLSLSTVTISLPLLRTALHQVTTYVAKFRNRLNPANMIQLKRLLAFLESLAKFVGEWRDQRVEPRTSQPAQTSHMKSDKNQKPAQLATQEVLTPTELIERMGRKVAGLNMLEIEKYLKKSKIARKISGYAEKLTEEAEREREKEIAAAGSHRNKKTVLASKKGSIPPLHVIEDFMVALAGATDDGRISLTLTNHSGPAPNVKPGSKDSSSVEIKYHLLNPAPHFRDVVDEARAVIIAGGTMSPISDVQNQLFSHLPPERMTSFSCGHIIPPENVLTTAVTRGPSGRELNFRAEKQGDPAVLADLGQIILNFTRVVPGGMIVFFPSYKFLKTAISTWTPATGGGYLEKFSIKKKLFLEPDDQAGVEGVLQQYAAATSNPPVATQTGALLLAVVGAKLSEGLNFADDLARAVVVVGLPFANLASAELRERMRYVKREEEKRLNEVGKGHKDNIQPRTVQKGKDAAAELYENLCMNAVNQTIGRAIRHRDDWAALLLLDQRYSTPSIRNKLPKWLGGDNLTVPENFGNVVKKMSTFFRGKGTRESCN</sequence>
<keyword evidence="25" id="KW-1185">Reference proteome</keyword>
<keyword evidence="14" id="KW-0539">Nucleus</keyword>
<dbReference type="GO" id="GO:0006139">
    <property type="term" value="P:nucleobase-containing compound metabolic process"/>
    <property type="evidence" value="ECO:0007669"/>
    <property type="project" value="InterPro"/>
</dbReference>
<evidence type="ECO:0000256" key="12">
    <source>
        <dbReference type="ARBA" id="ARBA00023014"/>
    </source>
</evidence>
<evidence type="ECO:0000256" key="19">
    <source>
        <dbReference type="ARBA" id="ARBA00045008"/>
    </source>
</evidence>
<keyword evidence="8" id="KW-0378">Hydrolase</keyword>
<evidence type="ECO:0000256" key="20">
    <source>
        <dbReference type="ARBA" id="ARBA00045702"/>
    </source>
</evidence>
<evidence type="ECO:0000256" key="1">
    <source>
        <dbReference type="ARBA" id="ARBA00001966"/>
    </source>
</evidence>
<evidence type="ECO:0000256" key="13">
    <source>
        <dbReference type="ARBA" id="ARBA00023235"/>
    </source>
</evidence>
<dbReference type="SMART" id="SM00491">
    <property type="entry name" value="HELICc2"/>
    <property type="match status" value="1"/>
</dbReference>
<dbReference type="EMBL" id="MU805951">
    <property type="protein sequence ID" value="KAJ3844531.1"/>
    <property type="molecule type" value="Genomic_DNA"/>
</dbReference>
<evidence type="ECO:0000256" key="18">
    <source>
        <dbReference type="ARBA" id="ARBA00044998"/>
    </source>
</evidence>
<organism evidence="24 25">
    <name type="scientific">Lentinula raphanica</name>
    <dbReference type="NCBI Taxonomy" id="153919"/>
    <lineage>
        <taxon>Eukaryota</taxon>
        <taxon>Fungi</taxon>
        <taxon>Dikarya</taxon>
        <taxon>Basidiomycota</taxon>
        <taxon>Agaricomycotina</taxon>
        <taxon>Agaricomycetes</taxon>
        <taxon>Agaricomycetidae</taxon>
        <taxon>Agaricales</taxon>
        <taxon>Marasmiineae</taxon>
        <taxon>Omphalotaceae</taxon>
        <taxon>Lentinula</taxon>
    </lineage>
</organism>
<keyword evidence="7" id="KW-0547">Nucleotide-binding</keyword>
<name>A0AA38UKV4_9AGAR</name>
<protein>
    <recommendedName>
        <fullName evidence="5">ATP-dependent DNA helicase CHL1</fullName>
        <ecNumber evidence="17">5.6.2.3</ecNumber>
    </recommendedName>
    <alternativeName>
        <fullName evidence="4">ATP-dependent DNA helicase chl1</fullName>
    </alternativeName>
    <alternativeName>
        <fullName evidence="16">Chromosome loss protein 1</fullName>
    </alternativeName>
    <alternativeName>
        <fullName evidence="18 19">DNA 5'-3' helicase CHL1</fullName>
    </alternativeName>
</protein>
<evidence type="ECO:0000256" key="10">
    <source>
        <dbReference type="ARBA" id="ARBA00022840"/>
    </source>
</evidence>
<evidence type="ECO:0000256" key="14">
    <source>
        <dbReference type="ARBA" id="ARBA00023242"/>
    </source>
</evidence>
<evidence type="ECO:0000256" key="16">
    <source>
        <dbReference type="ARBA" id="ARBA00029709"/>
    </source>
</evidence>
<feature type="compositionally biased region" description="Basic and acidic residues" evidence="22">
    <location>
        <begin position="132"/>
        <end position="144"/>
    </location>
</feature>
<feature type="compositionally biased region" description="Polar residues" evidence="22">
    <location>
        <begin position="454"/>
        <end position="463"/>
    </location>
</feature>
<dbReference type="InterPro" id="IPR006555">
    <property type="entry name" value="ATP-dep_Helicase_C"/>
</dbReference>
<evidence type="ECO:0000256" key="9">
    <source>
        <dbReference type="ARBA" id="ARBA00022806"/>
    </source>
</evidence>
<dbReference type="PANTHER" id="PTHR11472:SF41">
    <property type="entry name" value="ATP-DEPENDENT DNA HELICASE DDX11-RELATED"/>
    <property type="match status" value="1"/>
</dbReference>
<comment type="similarity">
    <text evidence="3">Belongs to the DEAD box helicase family. DEAH subfamily. DDX11/CHL1 sub-subfamily.</text>
</comment>
<evidence type="ECO:0000313" key="25">
    <source>
        <dbReference type="Proteomes" id="UP001163846"/>
    </source>
</evidence>
<comment type="caution">
    <text evidence="24">The sequence shown here is derived from an EMBL/GenBank/DDBJ whole genome shotgun (WGS) entry which is preliminary data.</text>
</comment>